<dbReference type="Gene3D" id="2.60.40.4380">
    <property type="entry name" value="Translational regulator CsrA"/>
    <property type="match status" value="1"/>
</dbReference>
<proteinExistence type="inferred from homology"/>
<dbReference type="PANTHER" id="PTHR34984:SF1">
    <property type="entry name" value="CARBON STORAGE REGULATOR"/>
    <property type="match status" value="1"/>
</dbReference>
<evidence type="ECO:0000256" key="2">
    <source>
        <dbReference type="ARBA" id="ARBA00022845"/>
    </source>
</evidence>
<dbReference type="NCBIfam" id="TIGR00202">
    <property type="entry name" value="csrA"/>
    <property type="match status" value="1"/>
</dbReference>
<accession>A0ABW5R2Y4</accession>
<dbReference type="RefSeq" id="WP_379278249.1">
    <property type="nucleotide sequence ID" value="NZ_JBHUGT010000017.1"/>
</dbReference>
<gene>
    <name evidence="4 5" type="primary">csrA</name>
    <name evidence="5" type="ORF">ACFSW5_22410</name>
</gene>
<comment type="similarity">
    <text evidence="4">Belongs to the CsrA/RsmA family.</text>
</comment>
<dbReference type="EMBL" id="JBHUMY010000037">
    <property type="protein sequence ID" value="MFD2663014.1"/>
    <property type="molecule type" value="Genomic_DNA"/>
</dbReference>
<dbReference type="InterPro" id="IPR003751">
    <property type="entry name" value="CsrA"/>
</dbReference>
<dbReference type="HAMAP" id="MF_00167">
    <property type="entry name" value="CsrA"/>
    <property type="match status" value="1"/>
</dbReference>
<sequence>MLVLGRKKGESLLIGDDIEITILEASGDTVKIGITAPKQVSVLRKELYNAVEHTNKDAFQAGISLEELTLQMKKIRKAPNEDAKGE</sequence>
<comment type="caution">
    <text evidence="5">The sequence shown here is derived from an EMBL/GenBank/DDBJ whole genome shotgun (WGS) entry which is preliminary data.</text>
</comment>
<keyword evidence="2 4" id="KW-0810">Translation regulation</keyword>
<keyword evidence="4" id="KW-1005">Bacterial flagellum biogenesis</keyword>
<evidence type="ECO:0000313" key="6">
    <source>
        <dbReference type="Proteomes" id="UP001597493"/>
    </source>
</evidence>
<dbReference type="SUPFAM" id="SSF117130">
    <property type="entry name" value="CsrA-like"/>
    <property type="match status" value="1"/>
</dbReference>
<keyword evidence="1 4" id="KW-0963">Cytoplasm</keyword>
<organism evidence="5 6">
    <name type="scientific">Paenibacillus thailandensis</name>
    <dbReference type="NCBI Taxonomy" id="393250"/>
    <lineage>
        <taxon>Bacteria</taxon>
        <taxon>Bacillati</taxon>
        <taxon>Bacillota</taxon>
        <taxon>Bacilli</taxon>
        <taxon>Bacillales</taxon>
        <taxon>Paenibacillaceae</taxon>
        <taxon>Paenibacillus</taxon>
    </lineage>
</organism>
<dbReference type="Pfam" id="PF02599">
    <property type="entry name" value="CsrA"/>
    <property type="match status" value="1"/>
</dbReference>
<keyword evidence="6" id="KW-1185">Reference proteome</keyword>
<dbReference type="InterPro" id="IPR036107">
    <property type="entry name" value="CsrA_sf"/>
</dbReference>
<dbReference type="NCBIfam" id="NF002469">
    <property type="entry name" value="PRK01712.1"/>
    <property type="match status" value="1"/>
</dbReference>
<evidence type="ECO:0000256" key="3">
    <source>
        <dbReference type="ARBA" id="ARBA00022884"/>
    </source>
</evidence>
<comment type="subunit">
    <text evidence="4">Homodimer; the beta-strands of each monomer intercalate to form a hydrophobic core, while the alpha-helices form wings that extend away from the core.</text>
</comment>
<dbReference type="PANTHER" id="PTHR34984">
    <property type="entry name" value="CARBON STORAGE REGULATOR"/>
    <property type="match status" value="1"/>
</dbReference>
<evidence type="ECO:0000313" key="5">
    <source>
        <dbReference type="EMBL" id="MFD2663014.1"/>
    </source>
</evidence>
<dbReference type="Proteomes" id="UP001597493">
    <property type="component" value="Unassembled WGS sequence"/>
</dbReference>
<evidence type="ECO:0000256" key="4">
    <source>
        <dbReference type="HAMAP-Rule" id="MF_00167"/>
    </source>
</evidence>
<comment type="subcellular location">
    <subcellularLocation>
        <location evidence="4">Cytoplasm</location>
    </subcellularLocation>
</comment>
<evidence type="ECO:0000256" key="1">
    <source>
        <dbReference type="ARBA" id="ARBA00022490"/>
    </source>
</evidence>
<comment type="function">
    <text evidence="4">A translational regulator that binds mRNA to regulate translation initiation and/or mRNA stability. Usually binds in the 5'-UTR at or near the Shine-Dalgarno sequence preventing ribosome-binding, thus repressing translation. Its main target seems to be the major flagellin gene, while its function is anatagonized by FliW.</text>
</comment>
<protein>
    <recommendedName>
        <fullName evidence="4">Translational regulator CsrA</fullName>
    </recommendedName>
</protein>
<keyword evidence="4" id="KW-0678">Repressor</keyword>
<reference evidence="6" key="1">
    <citation type="journal article" date="2019" name="Int. J. Syst. Evol. Microbiol.">
        <title>The Global Catalogue of Microorganisms (GCM) 10K type strain sequencing project: providing services to taxonomists for standard genome sequencing and annotation.</title>
        <authorList>
            <consortium name="The Broad Institute Genomics Platform"/>
            <consortium name="The Broad Institute Genome Sequencing Center for Infectious Disease"/>
            <person name="Wu L."/>
            <person name="Ma J."/>
        </authorList>
    </citation>
    <scope>NUCLEOTIDE SEQUENCE [LARGE SCALE GENOMIC DNA]</scope>
    <source>
        <strain evidence="6">TISTR 1827</strain>
    </source>
</reference>
<name>A0ABW5R2Y4_9BACL</name>
<keyword evidence="3 4" id="KW-0694">RNA-binding</keyword>